<keyword evidence="2" id="KW-1185">Reference proteome</keyword>
<evidence type="ECO:0000313" key="1">
    <source>
        <dbReference type="EMBL" id="EEX18628.1"/>
    </source>
</evidence>
<dbReference type="HOGENOM" id="CLU_195291_0_0_10"/>
<name>C9MNH5_9BACT</name>
<proteinExistence type="predicted"/>
<protein>
    <submittedName>
        <fullName evidence="1">Uncharacterized protein</fullName>
    </submittedName>
</protein>
<dbReference type="Proteomes" id="UP000003327">
    <property type="component" value="Unassembled WGS sequence"/>
</dbReference>
<organism evidence="1 2">
    <name type="scientific">Prevotella veroralis F0319</name>
    <dbReference type="NCBI Taxonomy" id="649761"/>
    <lineage>
        <taxon>Bacteria</taxon>
        <taxon>Pseudomonadati</taxon>
        <taxon>Bacteroidota</taxon>
        <taxon>Bacteroidia</taxon>
        <taxon>Bacteroidales</taxon>
        <taxon>Prevotellaceae</taxon>
        <taxon>Prevotella</taxon>
    </lineage>
</organism>
<gene>
    <name evidence="1" type="ORF">HMPREF0973_01162</name>
</gene>
<comment type="caution">
    <text evidence="1">The sequence shown here is derived from an EMBL/GenBank/DDBJ whole genome shotgun (WGS) entry which is preliminary data.</text>
</comment>
<dbReference type="EMBL" id="ACVA01000031">
    <property type="protein sequence ID" value="EEX18628.1"/>
    <property type="molecule type" value="Genomic_DNA"/>
</dbReference>
<dbReference type="AlphaFoldDB" id="C9MNH5"/>
<reference evidence="1 2" key="1">
    <citation type="submission" date="2009-09" db="EMBL/GenBank/DDBJ databases">
        <authorList>
            <person name="Weinstock G."/>
            <person name="Sodergren E."/>
            <person name="Clifton S."/>
            <person name="Fulton L."/>
            <person name="Fulton B."/>
            <person name="Courtney L."/>
            <person name="Fronick C."/>
            <person name="Harrison M."/>
            <person name="Strong C."/>
            <person name="Farmer C."/>
            <person name="Delahaunty K."/>
            <person name="Markovic C."/>
            <person name="Hall O."/>
            <person name="Minx P."/>
            <person name="Tomlinson C."/>
            <person name="Mitreva M."/>
            <person name="Nelson J."/>
            <person name="Hou S."/>
            <person name="Wollam A."/>
            <person name="Pepin K.H."/>
            <person name="Johnson M."/>
            <person name="Bhonagiri V."/>
            <person name="Nash W.E."/>
            <person name="Warren W."/>
            <person name="Chinwalla A."/>
            <person name="Mardis E.R."/>
            <person name="Wilson R.K."/>
        </authorList>
    </citation>
    <scope>NUCLEOTIDE SEQUENCE [LARGE SCALE GENOMIC DNA]</scope>
    <source>
        <strain evidence="1 2">F0319</strain>
    </source>
</reference>
<sequence length="70" mass="7749">MKKRGALVLLDMISQSRDRRPRLSAKTQLSKSLPELLRGRGGCLTGCNGKINGRTDEGVCPYFVATIWID</sequence>
<accession>C9MNH5</accession>
<evidence type="ECO:0000313" key="2">
    <source>
        <dbReference type="Proteomes" id="UP000003327"/>
    </source>
</evidence>